<gene>
    <name evidence="2" type="ORF">Adt_44403</name>
</gene>
<dbReference type="InterPro" id="IPR021109">
    <property type="entry name" value="Peptidase_aspartic_dom_sf"/>
</dbReference>
<reference evidence="3" key="1">
    <citation type="submission" date="2024-07" db="EMBL/GenBank/DDBJ databases">
        <title>Two chromosome-level genome assemblies of Korean endemic species Abeliophyllum distichum and Forsythia ovata (Oleaceae).</title>
        <authorList>
            <person name="Jang H."/>
        </authorList>
    </citation>
    <scope>NUCLEOTIDE SEQUENCE [LARGE SCALE GENOMIC DNA]</scope>
</reference>
<dbReference type="PANTHER" id="PTHR12917">
    <property type="entry name" value="ASPARTYL PROTEASE DDI-RELATED"/>
    <property type="match status" value="1"/>
</dbReference>
<comment type="caution">
    <text evidence="2">The sequence shown here is derived from an EMBL/GenBank/DDBJ whole genome shotgun (WGS) entry which is preliminary data.</text>
</comment>
<evidence type="ECO:0008006" key="4">
    <source>
        <dbReference type="Google" id="ProtNLM"/>
    </source>
</evidence>
<proteinExistence type="predicted"/>
<keyword evidence="3" id="KW-1185">Reference proteome</keyword>
<accession>A0ABD1PAQ7</accession>
<dbReference type="Proteomes" id="UP001604336">
    <property type="component" value="Unassembled WGS sequence"/>
</dbReference>
<feature type="region of interest" description="Disordered" evidence="1">
    <location>
        <begin position="1"/>
        <end position="25"/>
    </location>
</feature>
<protein>
    <recommendedName>
        <fullName evidence="4">Aspartic peptidase DDI1-type domain-containing protein</fullName>
    </recommendedName>
</protein>
<evidence type="ECO:0000256" key="1">
    <source>
        <dbReference type="SAM" id="MobiDB-lite"/>
    </source>
</evidence>
<evidence type="ECO:0000313" key="3">
    <source>
        <dbReference type="Proteomes" id="UP001604336"/>
    </source>
</evidence>
<dbReference type="Pfam" id="PF13975">
    <property type="entry name" value="gag-asp_proteas"/>
    <property type="match status" value="1"/>
</dbReference>
<evidence type="ECO:0000313" key="2">
    <source>
        <dbReference type="EMBL" id="KAL2460983.1"/>
    </source>
</evidence>
<name>A0ABD1PAQ7_9LAMI</name>
<dbReference type="PANTHER" id="PTHR12917:SF18">
    <property type="entry name" value="DNA DAMAGE-INDUCIBLE PROTEIN 1-LIKE"/>
    <property type="match status" value="1"/>
</dbReference>
<dbReference type="Gene3D" id="2.40.70.10">
    <property type="entry name" value="Acid Proteases"/>
    <property type="match status" value="1"/>
</dbReference>
<dbReference type="AlphaFoldDB" id="A0ABD1PAQ7"/>
<organism evidence="2 3">
    <name type="scientific">Abeliophyllum distichum</name>
    <dbReference type="NCBI Taxonomy" id="126358"/>
    <lineage>
        <taxon>Eukaryota</taxon>
        <taxon>Viridiplantae</taxon>
        <taxon>Streptophyta</taxon>
        <taxon>Embryophyta</taxon>
        <taxon>Tracheophyta</taxon>
        <taxon>Spermatophyta</taxon>
        <taxon>Magnoliopsida</taxon>
        <taxon>eudicotyledons</taxon>
        <taxon>Gunneridae</taxon>
        <taxon>Pentapetalae</taxon>
        <taxon>asterids</taxon>
        <taxon>lamiids</taxon>
        <taxon>Lamiales</taxon>
        <taxon>Oleaceae</taxon>
        <taxon>Forsythieae</taxon>
        <taxon>Abeliophyllum</taxon>
    </lineage>
</organism>
<dbReference type="EMBL" id="JBFOLK010000014">
    <property type="protein sequence ID" value="KAL2460983.1"/>
    <property type="molecule type" value="Genomic_DNA"/>
</dbReference>
<sequence length="324" mass="35527">MGENATLNIREGHQGGYQGNHQGSHWNKGKALESISKTICKCINQLTSGTSSSKQHVPQASSQCEADSKEDEDVVGAFSHQCSTISHRVIEKGEVSLKNVEKEEPKPRVCKTKGLMYIDVKINGKPIKAMVDTSATHNHLASPEVECIGLVLEKGSGKVKAINSVAQPIAGVAKSMLIKVGPFEGRTNLSAVQMDDFKLILGLEFLRDTKTTVLPFSDSLMMMGSKPCVIPTLVGKMGEKSVSAMQFSKGFKRNEPSFLCTLHLEEIEEATDPIPKPVRKHLQEFEDVMPEELPRRLPPRRAIDHEIELIPRVSGHPIACLNLS</sequence>
<dbReference type="SUPFAM" id="SSF50630">
    <property type="entry name" value="Acid proteases"/>
    <property type="match status" value="1"/>
</dbReference>